<dbReference type="InterPro" id="IPR009660">
    <property type="entry name" value="Phage_A500_Gp15"/>
</dbReference>
<dbReference type="Proteomes" id="UP000266066">
    <property type="component" value="Unassembled WGS sequence"/>
</dbReference>
<comment type="caution">
    <text evidence="1">The sequence shown here is derived from an EMBL/GenBank/DDBJ whole genome shotgun (WGS) entry which is preliminary data.</text>
</comment>
<sequence>MNHNMLVDYLPETVEIEGTEYAIETNFRTFILFEMMMQDPELSDAEKARQGLELVYPEIPENLDAAVDGLLWFYAGGKRWREKRAGAVEGAAEVQRIYSFEHDDDYIYSAFLTQYHIDLQDIEYLHWWKFKALLRTLSSDLEFSKIMEYRSVDIDATMTKEQRDFYRRKKELYALPLPADEEEKVDAIAEALMNGGDLTGLL</sequence>
<name>A0A395V614_9FIRM</name>
<accession>A0A395V614</accession>
<organism evidence="1 2">
    <name type="scientific">Agathobacter rectalis</name>
    <dbReference type="NCBI Taxonomy" id="39491"/>
    <lineage>
        <taxon>Bacteria</taxon>
        <taxon>Bacillati</taxon>
        <taxon>Bacillota</taxon>
        <taxon>Clostridia</taxon>
        <taxon>Lachnospirales</taxon>
        <taxon>Lachnospiraceae</taxon>
        <taxon>Agathobacter</taxon>
    </lineage>
</organism>
<evidence type="ECO:0008006" key="3">
    <source>
        <dbReference type="Google" id="ProtNLM"/>
    </source>
</evidence>
<evidence type="ECO:0000313" key="1">
    <source>
        <dbReference type="EMBL" id="RGR56840.1"/>
    </source>
</evidence>
<dbReference type="AlphaFoldDB" id="A0A395V614"/>
<reference evidence="1 2" key="1">
    <citation type="submission" date="2018-08" db="EMBL/GenBank/DDBJ databases">
        <title>A genome reference for cultivated species of the human gut microbiota.</title>
        <authorList>
            <person name="Zou Y."/>
            <person name="Xue W."/>
            <person name="Luo G."/>
        </authorList>
    </citation>
    <scope>NUCLEOTIDE SEQUENCE [LARGE SCALE GENOMIC DNA]</scope>
    <source>
        <strain evidence="1 2">AF25-15</strain>
    </source>
</reference>
<dbReference type="RefSeq" id="WP_117687943.1">
    <property type="nucleotide sequence ID" value="NZ_QRUJ01000001.1"/>
</dbReference>
<dbReference type="Pfam" id="PF06854">
    <property type="entry name" value="Phage_Gp15"/>
    <property type="match status" value="1"/>
</dbReference>
<gene>
    <name evidence="1" type="ORF">DWY38_00355</name>
</gene>
<protein>
    <recommendedName>
        <fullName evidence="3">Bacteriophage Gp15 protein</fullName>
    </recommendedName>
</protein>
<evidence type="ECO:0000313" key="2">
    <source>
        <dbReference type="Proteomes" id="UP000266066"/>
    </source>
</evidence>
<dbReference type="EMBL" id="QRUJ01000001">
    <property type="protein sequence ID" value="RGR56840.1"/>
    <property type="molecule type" value="Genomic_DNA"/>
</dbReference>
<proteinExistence type="predicted"/>